<dbReference type="Pfam" id="PF10262">
    <property type="entry name" value="Rdx"/>
    <property type="match status" value="1"/>
</dbReference>
<dbReference type="OrthoDB" id="60822at2759"/>
<dbReference type="InterPro" id="IPR019389">
    <property type="entry name" value="Selenoprotein_T"/>
</dbReference>
<dbReference type="GO" id="GO:0004791">
    <property type="term" value="F:thioredoxin-disulfide reductase (NADPH) activity"/>
    <property type="evidence" value="ECO:0007669"/>
    <property type="project" value="TreeGrafter"/>
</dbReference>
<gene>
    <name evidence="3" type="primary">g719</name>
    <name evidence="3" type="ORF">C2E20_0719</name>
</gene>
<sequence length="61" mass="6294">MMGLWFIGNTVRQNLLSTGAFEVSYAGTPIFSKLATGRMPTLADVVEGVGEAMAAGGATTQ</sequence>
<reference evidence="3 4" key="1">
    <citation type="journal article" date="2018" name="Plant J.">
        <title>Genome sequences of Chlorella sorokiniana UTEX 1602 and Micractinium conductrix SAG 241.80: implications to maltose excretion by a green alga.</title>
        <authorList>
            <person name="Arriola M.B."/>
            <person name="Velmurugan N."/>
            <person name="Zhang Y."/>
            <person name="Plunkett M.H."/>
            <person name="Hondzo H."/>
            <person name="Barney B.M."/>
        </authorList>
    </citation>
    <scope>NUCLEOTIDE SEQUENCE [LARGE SCALE GENOMIC DNA]</scope>
    <source>
        <strain evidence="3 4">SAG 241.80</strain>
    </source>
</reference>
<name>A0A2P6VPZ5_9CHLO</name>
<organism evidence="3 4">
    <name type="scientific">Micractinium conductrix</name>
    <dbReference type="NCBI Taxonomy" id="554055"/>
    <lineage>
        <taxon>Eukaryota</taxon>
        <taxon>Viridiplantae</taxon>
        <taxon>Chlorophyta</taxon>
        <taxon>core chlorophytes</taxon>
        <taxon>Trebouxiophyceae</taxon>
        <taxon>Chlorellales</taxon>
        <taxon>Chlorellaceae</taxon>
        <taxon>Chlorella clade</taxon>
        <taxon>Micractinium</taxon>
    </lineage>
</organism>
<accession>A0A2P6VPZ5</accession>
<dbReference type="EMBL" id="LHPF02000001">
    <property type="protein sequence ID" value="PSC76151.1"/>
    <property type="molecule type" value="Genomic_DNA"/>
</dbReference>
<evidence type="ECO:0000313" key="3">
    <source>
        <dbReference type="EMBL" id="PSC76151.1"/>
    </source>
</evidence>
<dbReference type="Proteomes" id="UP000239649">
    <property type="component" value="Unassembled WGS sequence"/>
</dbReference>
<dbReference type="Gene3D" id="3.40.30.10">
    <property type="entry name" value="Glutaredoxin"/>
    <property type="match status" value="1"/>
</dbReference>
<comment type="caution">
    <text evidence="3">The sequence shown here is derived from an EMBL/GenBank/DDBJ whole genome shotgun (WGS) entry which is preliminary data.</text>
</comment>
<dbReference type="InterPro" id="IPR011893">
    <property type="entry name" value="Selenoprotein_Rdx-typ"/>
</dbReference>
<evidence type="ECO:0000313" key="4">
    <source>
        <dbReference type="Proteomes" id="UP000239649"/>
    </source>
</evidence>
<keyword evidence="2" id="KW-0676">Redox-active center</keyword>
<evidence type="ECO:0000256" key="1">
    <source>
        <dbReference type="ARBA" id="ARBA00022729"/>
    </source>
</evidence>
<dbReference type="STRING" id="554055.A0A2P6VPZ5"/>
<dbReference type="GO" id="GO:0045454">
    <property type="term" value="P:cell redox homeostasis"/>
    <property type="evidence" value="ECO:0007669"/>
    <property type="project" value="TreeGrafter"/>
</dbReference>
<protein>
    <submittedName>
        <fullName evidence="3">Seleno T</fullName>
    </submittedName>
</protein>
<keyword evidence="1" id="KW-0732">Signal</keyword>
<evidence type="ECO:0000256" key="2">
    <source>
        <dbReference type="ARBA" id="ARBA00023284"/>
    </source>
</evidence>
<dbReference type="InterPro" id="IPR036249">
    <property type="entry name" value="Thioredoxin-like_sf"/>
</dbReference>
<dbReference type="SUPFAM" id="SSF52833">
    <property type="entry name" value="Thioredoxin-like"/>
    <property type="match status" value="1"/>
</dbReference>
<dbReference type="PANTHER" id="PTHR13544:SF0">
    <property type="entry name" value="THIOREDOXIN REDUCTASE-LIKE SELENOPROTEIN T"/>
    <property type="match status" value="1"/>
</dbReference>
<keyword evidence="4" id="KW-1185">Reference proteome</keyword>
<proteinExistence type="predicted"/>
<dbReference type="AlphaFoldDB" id="A0A2P6VPZ5"/>
<dbReference type="GO" id="GO:0005789">
    <property type="term" value="C:endoplasmic reticulum membrane"/>
    <property type="evidence" value="ECO:0007669"/>
    <property type="project" value="TreeGrafter"/>
</dbReference>
<dbReference type="PANTHER" id="PTHR13544">
    <property type="entry name" value="SELENOPROTEIN T"/>
    <property type="match status" value="1"/>
</dbReference>